<sequence>MSKSVTLRMEEYVPTGAFLKTSFERDRAELATRFSELTPEFLLDFEAQLTKVEKLESTLILTEEQKGVTSSLYEASTVLNKDLNFLSFYFERAGLDTASITAVKKKLTARNIEGAVQKINGVIQYANSKKGVLESKGMSTTFPDEMATAKANLESKNELQNSVMNIKKQLHKDNKAEYDKLYSFVSLITKAGKLMYDGMPKRDEYTVTKLVSRMRRGKKGVDKPKE</sequence>
<evidence type="ECO:0000313" key="2">
    <source>
        <dbReference type="Proteomes" id="UP001589607"/>
    </source>
</evidence>
<keyword evidence="2" id="KW-1185">Reference proteome</keyword>
<accession>A0ABV5GJ87</accession>
<dbReference type="Proteomes" id="UP001589607">
    <property type="component" value="Unassembled WGS sequence"/>
</dbReference>
<proteinExistence type="predicted"/>
<gene>
    <name evidence="1" type="ORF">ACFFVF_02745</name>
</gene>
<evidence type="ECO:0000313" key="1">
    <source>
        <dbReference type="EMBL" id="MFB9095421.1"/>
    </source>
</evidence>
<comment type="caution">
    <text evidence="1">The sequence shown here is derived from an EMBL/GenBank/DDBJ whole genome shotgun (WGS) entry which is preliminary data.</text>
</comment>
<name>A0ABV5GJ87_9FLAO</name>
<reference evidence="1 2" key="1">
    <citation type="submission" date="2024-09" db="EMBL/GenBank/DDBJ databases">
        <authorList>
            <person name="Sun Q."/>
            <person name="Mori K."/>
        </authorList>
    </citation>
    <scope>NUCLEOTIDE SEQUENCE [LARGE SCALE GENOMIC DNA]</scope>
    <source>
        <strain evidence="1 2">CECT 7955</strain>
    </source>
</reference>
<dbReference type="RefSeq" id="WP_236456986.1">
    <property type="nucleotide sequence ID" value="NZ_CBCSGE010000010.1"/>
</dbReference>
<organism evidence="1 2">
    <name type="scientific">Flavobacterium jumunjinense</name>
    <dbReference type="NCBI Taxonomy" id="998845"/>
    <lineage>
        <taxon>Bacteria</taxon>
        <taxon>Pseudomonadati</taxon>
        <taxon>Bacteroidota</taxon>
        <taxon>Flavobacteriia</taxon>
        <taxon>Flavobacteriales</taxon>
        <taxon>Flavobacteriaceae</taxon>
        <taxon>Flavobacterium</taxon>
    </lineage>
</organism>
<protein>
    <submittedName>
        <fullName evidence="1">Uncharacterized protein</fullName>
    </submittedName>
</protein>
<dbReference type="EMBL" id="JBHMEY010000006">
    <property type="protein sequence ID" value="MFB9095421.1"/>
    <property type="molecule type" value="Genomic_DNA"/>
</dbReference>